<accession>A0A9D1R1C0</accession>
<gene>
    <name evidence="1" type="ORF">H9874_08410</name>
</gene>
<reference evidence="1" key="2">
    <citation type="submission" date="2021-04" db="EMBL/GenBank/DDBJ databases">
        <authorList>
            <person name="Gilroy R."/>
        </authorList>
    </citation>
    <scope>NUCLEOTIDE SEQUENCE</scope>
    <source>
        <strain evidence="1">ChiSxjej5B17-1746</strain>
    </source>
</reference>
<name>A0A9D1R1C0_9BACT</name>
<organism evidence="1 2">
    <name type="scientific">Candidatus Bilophila faecipullorum</name>
    <dbReference type="NCBI Taxonomy" id="2838482"/>
    <lineage>
        <taxon>Bacteria</taxon>
        <taxon>Pseudomonadati</taxon>
        <taxon>Thermodesulfobacteriota</taxon>
        <taxon>Desulfovibrionia</taxon>
        <taxon>Desulfovibrionales</taxon>
        <taxon>Desulfovibrionaceae</taxon>
        <taxon>Bilophila</taxon>
    </lineage>
</organism>
<evidence type="ECO:0000313" key="2">
    <source>
        <dbReference type="Proteomes" id="UP000824264"/>
    </source>
</evidence>
<feature type="non-terminal residue" evidence="1">
    <location>
        <position position="131"/>
    </location>
</feature>
<dbReference type="EMBL" id="DXGI01000319">
    <property type="protein sequence ID" value="HIW79150.1"/>
    <property type="molecule type" value="Genomic_DNA"/>
</dbReference>
<dbReference type="Gene3D" id="1.10.3130.10">
    <property type="entry name" value="serine acetyltransferase, domain 1"/>
    <property type="match status" value="1"/>
</dbReference>
<comment type="caution">
    <text evidence="1">The sequence shown here is derived from an EMBL/GenBank/DDBJ whole genome shotgun (WGS) entry which is preliminary data.</text>
</comment>
<dbReference type="InterPro" id="IPR042122">
    <property type="entry name" value="Ser_AcTrfase_N_sf"/>
</dbReference>
<evidence type="ECO:0000313" key="1">
    <source>
        <dbReference type="EMBL" id="HIW79150.1"/>
    </source>
</evidence>
<dbReference type="Proteomes" id="UP000824264">
    <property type="component" value="Unassembled WGS sequence"/>
</dbReference>
<reference evidence="1" key="1">
    <citation type="journal article" date="2021" name="PeerJ">
        <title>Extensive microbial diversity within the chicken gut microbiome revealed by metagenomics and culture.</title>
        <authorList>
            <person name="Gilroy R."/>
            <person name="Ravi A."/>
            <person name="Getino M."/>
            <person name="Pursley I."/>
            <person name="Horton D.L."/>
            <person name="Alikhan N.F."/>
            <person name="Baker D."/>
            <person name="Gharbi K."/>
            <person name="Hall N."/>
            <person name="Watson M."/>
            <person name="Adriaenssens E.M."/>
            <person name="Foster-Nyarko E."/>
            <person name="Jarju S."/>
            <person name="Secka A."/>
            <person name="Antonio M."/>
            <person name="Oren A."/>
            <person name="Chaudhuri R.R."/>
            <person name="La Ragione R."/>
            <person name="Hildebrand F."/>
            <person name="Pallen M.J."/>
        </authorList>
    </citation>
    <scope>NUCLEOTIDE SEQUENCE</scope>
    <source>
        <strain evidence="1">ChiSxjej5B17-1746</strain>
    </source>
</reference>
<protein>
    <submittedName>
        <fullName evidence="1">Serine acetyltransferase</fullName>
    </submittedName>
</protein>
<sequence length="131" mass="14706">MKPLAPIAPTSMPDLDLVVEQLCAPSSLETVLHHPLHDSPMPSLEDLQEIMSRLKAALFPGYFGVSCVHVESMRYHLSANLDSIFRKLAEQIRRGGCFACASYATDCMSCEDVSTRKAMEFMQRLPHIRRL</sequence>
<dbReference type="AlphaFoldDB" id="A0A9D1R1C0"/>
<proteinExistence type="predicted"/>